<dbReference type="Pfam" id="PF11164">
    <property type="entry name" value="DUF2948"/>
    <property type="match status" value="1"/>
</dbReference>
<reference evidence="1" key="1">
    <citation type="journal article" date="2014" name="Int. J. Syst. Evol. Microbiol.">
        <title>Complete genome sequence of Corynebacterium casei LMG S-19264T (=DSM 44701T), isolated from a smear-ripened cheese.</title>
        <authorList>
            <consortium name="US DOE Joint Genome Institute (JGI-PGF)"/>
            <person name="Walter F."/>
            <person name="Albersmeier A."/>
            <person name="Kalinowski J."/>
            <person name="Ruckert C."/>
        </authorList>
    </citation>
    <scope>NUCLEOTIDE SEQUENCE</scope>
    <source>
        <strain evidence="1">CGMCC 1.15320</strain>
    </source>
</reference>
<gene>
    <name evidence="1" type="ORF">GCM10011385_29990</name>
</gene>
<accession>A0A916RYQ5</accession>
<protein>
    <recommendedName>
        <fullName evidence="3">DUF2948 domain-containing protein</fullName>
    </recommendedName>
</protein>
<name>A0A916RYQ5_9HYPH</name>
<proteinExistence type="predicted"/>
<dbReference type="Proteomes" id="UP000636264">
    <property type="component" value="Unassembled WGS sequence"/>
</dbReference>
<evidence type="ECO:0000313" key="2">
    <source>
        <dbReference type="Proteomes" id="UP000636264"/>
    </source>
</evidence>
<dbReference type="EMBL" id="BMIF01000009">
    <property type="protein sequence ID" value="GGA74008.1"/>
    <property type="molecule type" value="Genomic_DNA"/>
</dbReference>
<reference evidence="1" key="2">
    <citation type="submission" date="2020-09" db="EMBL/GenBank/DDBJ databases">
        <authorList>
            <person name="Sun Q."/>
            <person name="Zhou Y."/>
        </authorList>
    </citation>
    <scope>NUCLEOTIDE SEQUENCE</scope>
    <source>
        <strain evidence="1">CGMCC 1.15320</strain>
    </source>
</reference>
<evidence type="ECO:0000313" key="1">
    <source>
        <dbReference type="EMBL" id="GGA74008.1"/>
    </source>
</evidence>
<sequence>MDFLKLVAFDQDDLKIVAAHVQDAVIKVGDLVFHPRQKQFVIPMNRFAWERQQKRLFRKPTYERHQSILHFGRVMTVRSRGIDKGKPGEILSLLTVNFIKGEPPSGTIELVFSGDAALSLDVECIEARLADTGAAWETSSLPRHDD</sequence>
<dbReference type="RefSeq" id="WP_188721900.1">
    <property type="nucleotide sequence ID" value="NZ_BMIF01000009.1"/>
</dbReference>
<evidence type="ECO:0008006" key="3">
    <source>
        <dbReference type="Google" id="ProtNLM"/>
    </source>
</evidence>
<keyword evidence="2" id="KW-1185">Reference proteome</keyword>
<dbReference type="AlphaFoldDB" id="A0A916RYQ5"/>
<comment type="caution">
    <text evidence="1">The sequence shown here is derived from an EMBL/GenBank/DDBJ whole genome shotgun (WGS) entry which is preliminary data.</text>
</comment>
<organism evidence="1 2">
    <name type="scientific">Nitratireductor aestuarii</name>
    <dbReference type="NCBI Taxonomy" id="1735103"/>
    <lineage>
        <taxon>Bacteria</taxon>
        <taxon>Pseudomonadati</taxon>
        <taxon>Pseudomonadota</taxon>
        <taxon>Alphaproteobacteria</taxon>
        <taxon>Hyphomicrobiales</taxon>
        <taxon>Phyllobacteriaceae</taxon>
        <taxon>Nitratireductor</taxon>
    </lineage>
</organism>
<dbReference type="InterPro" id="IPR021335">
    <property type="entry name" value="DUF2948"/>
</dbReference>